<keyword evidence="1" id="KW-0732">Signal</keyword>
<proteinExistence type="predicted"/>
<evidence type="ECO:0000256" key="1">
    <source>
        <dbReference type="ARBA" id="ARBA00022729"/>
    </source>
</evidence>
<feature type="domain" description="Peptidoglycan hydrolase PcsB coiled-coil" evidence="3">
    <location>
        <begin position="110"/>
        <end position="183"/>
    </location>
</feature>
<dbReference type="InterPro" id="IPR006311">
    <property type="entry name" value="TAT_signal"/>
</dbReference>
<feature type="coiled-coil region" evidence="2">
    <location>
        <begin position="54"/>
        <end position="123"/>
    </location>
</feature>
<evidence type="ECO:0000313" key="5">
    <source>
        <dbReference type="Proteomes" id="UP000700908"/>
    </source>
</evidence>
<organism evidence="4 5">
    <name type="scientific">Collinsella ureilytica</name>
    <dbReference type="NCBI Taxonomy" id="2869515"/>
    <lineage>
        <taxon>Bacteria</taxon>
        <taxon>Bacillati</taxon>
        <taxon>Actinomycetota</taxon>
        <taxon>Coriobacteriia</taxon>
        <taxon>Coriobacteriales</taxon>
        <taxon>Coriobacteriaceae</taxon>
        <taxon>Collinsella</taxon>
    </lineage>
</organism>
<dbReference type="PROSITE" id="PS51318">
    <property type="entry name" value="TAT"/>
    <property type="match status" value="1"/>
</dbReference>
<dbReference type="Gene3D" id="6.10.250.3150">
    <property type="match status" value="1"/>
</dbReference>
<dbReference type="Gene3D" id="3.90.1720.10">
    <property type="entry name" value="endopeptidase domain like (from Nostoc punctiforme)"/>
    <property type="match status" value="1"/>
</dbReference>
<evidence type="ECO:0000256" key="2">
    <source>
        <dbReference type="SAM" id="Coils"/>
    </source>
</evidence>
<gene>
    <name evidence="4" type="ORF">K6V98_02555</name>
</gene>
<keyword evidence="2" id="KW-0175">Coiled coil</keyword>
<keyword evidence="5" id="KW-1185">Reference proteome</keyword>
<dbReference type="SUPFAM" id="SSF54001">
    <property type="entry name" value="Cysteine proteinases"/>
    <property type="match status" value="1"/>
</dbReference>
<name>A0ABS7MIP6_9ACTN</name>
<reference evidence="4 5" key="1">
    <citation type="submission" date="2021-08" db="EMBL/GenBank/DDBJ databases">
        <title>Collinsella faecalis sp. nov. isolated from swine faeces.</title>
        <authorList>
            <person name="Oh B.S."/>
            <person name="Lee J.H."/>
        </authorList>
    </citation>
    <scope>NUCLEOTIDE SEQUENCE [LARGE SCALE GENOMIC DNA]</scope>
    <source>
        <strain evidence="4 5">AGMB00827</strain>
    </source>
</reference>
<evidence type="ECO:0000259" key="3">
    <source>
        <dbReference type="Pfam" id="PF24568"/>
    </source>
</evidence>
<protein>
    <recommendedName>
        <fullName evidence="3">Peptidoglycan hydrolase PcsB coiled-coil domain-containing protein</fullName>
    </recommendedName>
</protein>
<dbReference type="InterPro" id="IPR038765">
    <property type="entry name" value="Papain-like_cys_pep_sf"/>
</dbReference>
<comment type="caution">
    <text evidence="4">The sequence shown here is derived from an EMBL/GenBank/DDBJ whole genome shotgun (WGS) entry which is preliminary data.</text>
</comment>
<dbReference type="EMBL" id="JAIMFO010000004">
    <property type="protein sequence ID" value="MBY4797247.1"/>
    <property type="molecule type" value="Genomic_DNA"/>
</dbReference>
<evidence type="ECO:0000313" key="4">
    <source>
        <dbReference type="EMBL" id="MBY4797247.1"/>
    </source>
</evidence>
<dbReference type="Pfam" id="PF24568">
    <property type="entry name" value="CC_PcsB"/>
    <property type="match status" value="1"/>
</dbReference>
<feature type="coiled-coil region" evidence="2">
    <location>
        <begin position="166"/>
        <end position="255"/>
    </location>
</feature>
<dbReference type="Proteomes" id="UP000700908">
    <property type="component" value="Unassembled WGS sequence"/>
</dbReference>
<accession>A0ABS7MIP6</accession>
<dbReference type="InterPro" id="IPR057309">
    <property type="entry name" value="PcsB_CC"/>
</dbReference>
<sequence>MSKRIQHDHQAPRSASSFERFPVSRRSVLAGLFGLSASSVLFGLPTRAFAVDATEETKQALANAQAEFDRVQTQMNDITAQYQQLSQEQDKTIGKIEGVQKEIDATQEAINQKEAELTQKRSSLSDRVASNYKKGGNDALAMLLSSSSFDDLISKSFYLGKVNEHDQAAIKEIDEIRRDLQDKKNELEAAKQELEVLKQVQADQLEQMKAKKAEIQALLDGLSSEVKQLITKRDNELLEAAKAEEERRLAAERARRTAASRPGGAGVTPGVSERVAGANAQARVVSACSVTPSPGYGYCAAWVDYVFENAGMPSVYGNADDMYNAWCVSSDKSALRVGMIIAVSTHPHTQAGSVYGHVGIYVGGNTVMDNIGYIRSIDLDQWISYYGSTVTPRWGWANGINLAG</sequence>
<dbReference type="RefSeq" id="WP_222198972.1">
    <property type="nucleotide sequence ID" value="NZ_JAIMFO010000004.1"/>
</dbReference>